<organism evidence="2 3">
    <name type="scientific">Aureimonas endophytica</name>
    <dbReference type="NCBI Taxonomy" id="2027858"/>
    <lineage>
        <taxon>Bacteria</taxon>
        <taxon>Pseudomonadati</taxon>
        <taxon>Pseudomonadota</taxon>
        <taxon>Alphaproteobacteria</taxon>
        <taxon>Hyphomicrobiales</taxon>
        <taxon>Aurantimonadaceae</taxon>
        <taxon>Aureimonas</taxon>
    </lineage>
</organism>
<evidence type="ECO:0000313" key="3">
    <source>
        <dbReference type="Proteomes" id="UP000644699"/>
    </source>
</evidence>
<dbReference type="Gene3D" id="3.40.50.1110">
    <property type="entry name" value="SGNH hydrolase"/>
    <property type="match status" value="1"/>
</dbReference>
<dbReference type="CDD" id="cd00229">
    <property type="entry name" value="SGNH_hydrolase"/>
    <property type="match status" value="1"/>
</dbReference>
<evidence type="ECO:0000313" key="2">
    <source>
        <dbReference type="EMBL" id="GGE01143.1"/>
    </source>
</evidence>
<gene>
    <name evidence="2" type="ORF">GCM10011390_19980</name>
</gene>
<dbReference type="EMBL" id="BMIQ01000002">
    <property type="protein sequence ID" value="GGE01143.1"/>
    <property type="molecule type" value="Genomic_DNA"/>
</dbReference>
<dbReference type="InterPro" id="IPR051532">
    <property type="entry name" value="Ester_Hydrolysis_Enzymes"/>
</dbReference>
<comment type="caution">
    <text evidence="2">The sequence shown here is derived from an EMBL/GenBank/DDBJ whole genome shotgun (WGS) entry which is preliminary data.</text>
</comment>
<sequence>MNEAKAEAPPLHIVAFGTSLTARGGWQPDLRQALAACLGRDVAITTVARSGSTSAWALANVETVVAARPDIVLVEFSVNDAALDRLTTPGRSRAAMAAVLGRLREGLPDARVFSMAMNPIHGLRGLMRPFLDSYVEAHRRIAAGLGQGFIDFRPFWAEFSDAALARMIPDGAHPQPEAASAIMVPRLVEVLSEGRCPAGREHQGAPGRVDQ</sequence>
<accession>A0A917E3E3</accession>
<reference evidence="2" key="2">
    <citation type="submission" date="2020-09" db="EMBL/GenBank/DDBJ databases">
        <authorList>
            <person name="Sun Q."/>
            <person name="Zhou Y."/>
        </authorList>
    </citation>
    <scope>NUCLEOTIDE SEQUENCE</scope>
    <source>
        <strain evidence="2">CGMCC 1.15367</strain>
    </source>
</reference>
<feature type="domain" description="SGNH hydrolase-type esterase" evidence="1">
    <location>
        <begin position="15"/>
        <end position="177"/>
    </location>
</feature>
<dbReference type="Pfam" id="PF13472">
    <property type="entry name" value="Lipase_GDSL_2"/>
    <property type="match status" value="1"/>
</dbReference>
<reference evidence="2" key="1">
    <citation type="journal article" date="2014" name="Int. J. Syst. Evol. Microbiol.">
        <title>Complete genome sequence of Corynebacterium casei LMG S-19264T (=DSM 44701T), isolated from a smear-ripened cheese.</title>
        <authorList>
            <consortium name="US DOE Joint Genome Institute (JGI-PGF)"/>
            <person name="Walter F."/>
            <person name="Albersmeier A."/>
            <person name="Kalinowski J."/>
            <person name="Ruckert C."/>
        </authorList>
    </citation>
    <scope>NUCLEOTIDE SEQUENCE</scope>
    <source>
        <strain evidence="2">CGMCC 1.15367</strain>
    </source>
</reference>
<proteinExistence type="predicted"/>
<protein>
    <recommendedName>
        <fullName evidence="1">SGNH hydrolase-type esterase domain-containing protein</fullName>
    </recommendedName>
</protein>
<name>A0A917E3E3_9HYPH</name>
<dbReference type="AlphaFoldDB" id="A0A917E3E3"/>
<dbReference type="PANTHER" id="PTHR30383">
    <property type="entry name" value="THIOESTERASE 1/PROTEASE 1/LYSOPHOSPHOLIPASE L1"/>
    <property type="match status" value="1"/>
</dbReference>
<evidence type="ECO:0000259" key="1">
    <source>
        <dbReference type="Pfam" id="PF13472"/>
    </source>
</evidence>
<keyword evidence="3" id="KW-1185">Reference proteome</keyword>
<dbReference type="InterPro" id="IPR036514">
    <property type="entry name" value="SGNH_hydro_sf"/>
</dbReference>
<dbReference type="SUPFAM" id="SSF52266">
    <property type="entry name" value="SGNH hydrolase"/>
    <property type="match status" value="1"/>
</dbReference>
<dbReference type="InterPro" id="IPR013830">
    <property type="entry name" value="SGNH_hydro"/>
</dbReference>
<dbReference type="GO" id="GO:0004622">
    <property type="term" value="F:phosphatidylcholine lysophospholipase activity"/>
    <property type="evidence" value="ECO:0007669"/>
    <property type="project" value="TreeGrafter"/>
</dbReference>
<dbReference type="Proteomes" id="UP000644699">
    <property type="component" value="Unassembled WGS sequence"/>
</dbReference>
<dbReference type="PANTHER" id="PTHR30383:SF5">
    <property type="entry name" value="SGNH HYDROLASE-TYPE ESTERASE DOMAIN-CONTAINING PROTEIN"/>
    <property type="match status" value="1"/>
</dbReference>